<dbReference type="AlphaFoldDB" id="A0A418XTY5"/>
<proteinExistence type="predicted"/>
<dbReference type="InterPro" id="IPR038020">
    <property type="entry name" value="MbtH-like_sf"/>
</dbReference>
<dbReference type="Gene3D" id="3.90.820.10">
    <property type="entry name" value="Structural Genomics, Unknown Function 30-nov-00 1gh9 Mol_id"/>
    <property type="match status" value="1"/>
</dbReference>
<dbReference type="PANTHER" id="PTHR38444">
    <property type="entry name" value="ENTEROBACTIN BIOSYNTHESIS PROTEIN YBDZ"/>
    <property type="match status" value="1"/>
</dbReference>
<dbReference type="Proteomes" id="UP000283734">
    <property type="component" value="Unassembled WGS sequence"/>
</dbReference>
<dbReference type="Pfam" id="PF03621">
    <property type="entry name" value="MbtH"/>
    <property type="match status" value="1"/>
</dbReference>
<keyword evidence="3" id="KW-1185">Reference proteome</keyword>
<dbReference type="OrthoDB" id="7584480at2"/>
<dbReference type="InterPro" id="IPR037407">
    <property type="entry name" value="MLP_fam"/>
</dbReference>
<comment type="caution">
    <text evidence="2">The sequence shown here is derived from an EMBL/GenBank/DDBJ whole genome shotgun (WGS) entry which is preliminary data.</text>
</comment>
<protein>
    <submittedName>
        <fullName evidence="2">MbtH family protein</fullName>
    </submittedName>
</protein>
<dbReference type="RefSeq" id="WP_022983689.1">
    <property type="nucleotide sequence ID" value="NZ_CAXGPP010000094.1"/>
</dbReference>
<sequence>MSIDNPDTEFTVVINDQEQYSIWPTYRPVPAGWQTVGVTGNKSDCLAHINDVWTDQRPKRLRDAQAS</sequence>
<dbReference type="PANTHER" id="PTHR38444:SF1">
    <property type="entry name" value="ENTEROBACTIN BIOSYNTHESIS PROTEIN YBDZ"/>
    <property type="match status" value="1"/>
</dbReference>
<evidence type="ECO:0000259" key="1">
    <source>
        <dbReference type="SMART" id="SM00923"/>
    </source>
</evidence>
<evidence type="ECO:0000313" key="3">
    <source>
        <dbReference type="Proteomes" id="UP000283734"/>
    </source>
</evidence>
<name>A0A418XTY5_9GAMM</name>
<reference evidence="2 3" key="1">
    <citation type="submission" date="2018-09" db="EMBL/GenBank/DDBJ databases">
        <title>Alcanivorax profundi sp. nov., isolated from 1000 m-depth seawater of the Mariana Trench.</title>
        <authorList>
            <person name="Liu J."/>
        </authorList>
    </citation>
    <scope>NUCLEOTIDE SEQUENCE [LARGE SCALE GENOMIC DNA]</scope>
    <source>
        <strain evidence="2 3">MTEO17</strain>
    </source>
</reference>
<dbReference type="SMART" id="SM00923">
    <property type="entry name" value="MbtH"/>
    <property type="match status" value="1"/>
</dbReference>
<accession>A0A418XTY5</accession>
<organism evidence="2 3">
    <name type="scientific">Alcanivorax profundi</name>
    <dbReference type="NCBI Taxonomy" id="2338368"/>
    <lineage>
        <taxon>Bacteria</taxon>
        <taxon>Pseudomonadati</taxon>
        <taxon>Pseudomonadota</taxon>
        <taxon>Gammaproteobacteria</taxon>
        <taxon>Oceanospirillales</taxon>
        <taxon>Alcanivoracaceae</taxon>
        <taxon>Alcanivorax</taxon>
    </lineage>
</organism>
<dbReference type="EMBL" id="QYYA01000006">
    <property type="protein sequence ID" value="RJG16129.1"/>
    <property type="molecule type" value="Genomic_DNA"/>
</dbReference>
<gene>
    <name evidence="2" type="ORF">D4A39_15145</name>
</gene>
<dbReference type="InterPro" id="IPR005153">
    <property type="entry name" value="MbtH-like_dom"/>
</dbReference>
<dbReference type="GO" id="GO:0019290">
    <property type="term" value="P:siderophore biosynthetic process"/>
    <property type="evidence" value="ECO:0007669"/>
    <property type="project" value="TreeGrafter"/>
</dbReference>
<dbReference type="GO" id="GO:0005829">
    <property type="term" value="C:cytosol"/>
    <property type="evidence" value="ECO:0007669"/>
    <property type="project" value="TreeGrafter"/>
</dbReference>
<dbReference type="SUPFAM" id="SSF160582">
    <property type="entry name" value="MbtH-like"/>
    <property type="match status" value="1"/>
</dbReference>
<evidence type="ECO:0000313" key="2">
    <source>
        <dbReference type="EMBL" id="RJG16129.1"/>
    </source>
</evidence>
<feature type="domain" description="MbtH-like" evidence="1">
    <location>
        <begin position="1"/>
        <end position="51"/>
    </location>
</feature>